<dbReference type="OrthoDB" id="3044562at2759"/>
<name>A0A0C9YI35_9AGAM</name>
<reference evidence="1 2" key="1">
    <citation type="submission" date="2014-04" db="EMBL/GenBank/DDBJ databases">
        <authorList>
            <consortium name="DOE Joint Genome Institute"/>
            <person name="Kuo A."/>
            <person name="Kohler A."/>
            <person name="Costa M.D."/>
            <person name="Nagy L.G."/>
            <person name="Floudas D."/>
            <person name="Copeland A."/>
            <person name="Barry K.W."/>
            <person name="Cichocki N."/>
            <person name="Veneault-Fourrey C."/>
            <person name="LaButti K."/>
            <person name="Lindquist E.A."/>
            <person name="Lipzen A."/>
            <person name="Lundell T."/>
            <person name="Morin E."/>
            <person name="Murat C."/>
            <person name="Sun H."/>
            <person name="Tunlid A."/>
            <person name="Henrissat B."/>
            <person name="Grigoriev I.V."/>
            <person name="Hibbett D.S."/>
            <person name="Martin F."/>
            <person name="Nordberg H.P."/>
            <person name="Cantor M.N."/>
            <person name="Hua S.X."/>
        </authorList>
    </citation>
    <scope>NUCLEOTIDE SEQUENCE [LARGE SCALE GENOMIC DNA]</scope>
    <source>
        <strain evidence="1 2">441</strain>
    </source>
</reference>
<keyword evidence="2" id="KW-1185">Reference proteome</keyword>
<accession>A0A0C9YI35</accession>
<reference evidence="2" key="2">
    <citation type="submission" date="2015-01" db="EMBL/GenBank/DDBJ databases">
        <title>Evolutionary Origins and Diversification of the Mycorrhizal Mutualists.</title>
        <authorList>
            <consortium name="DOE Joint Genome Institute"/>
            <consortium name="Mycorrhizal Genomics Consortium"/>
            <person name="Kohler A."/>
            <person name="Kuo A."/>
            <person name="Nagy L.G."/>
            <person name="Floudas D."/>
            <person name="Copeland A."/>
            <person name="Barry K.W."/>
            <person name="Cichocki N."/>
            <person name="Veneault-Fourrey C."/>
            <person name="LaButti K."/>
            <person name="Lindquist E.A."/>
            <person name="Lipzen A."/>
            <person name="Lundell T."/>
            <person name="Morin E."/>
            <person name="Murat C."/>
            <person name="Riley R."/>
            <person name="Ohm R."/>
            <person name="Sun H."/>
            <person name="Tunlid A."/>
            <person name="Henrissat B."/>
            <person name="Grigoriev I.V."/>
            <person name="Hibbett D.S."/>
            <person name="Martin F."/>
        </authorList>
    </citation>
    <scope>NUCLEOTIDE SEQUENCE [LARGE SCALE GENOMIC DNA]</scope>
    <source>
        <strain evidence="2">441</strain>
    </source>
</reference>
<dbReference type="Proteomes" id="UP000054018">
    <property type="component" value="Unassembled WGS sequence"/>
</dbReference>
<protein>
    <recommendedName>
        <fullName evidence="3">BTB domain-containing protein</fullName>
    </recommendedName>
</protein>
<dbReference type="AlphaFoldDB" id="A0A0C9YI35"/>
<evidence type="ECO:0000313" key="2">
    <source>
        <dbReference type="Proteomes" id="UP000054018"/>
    </source>
</evidence>
<evidence type="ECO:0008006" key="3">
    <source>
        <dbReference type="Google" id="ProtNLM"/>
    </source>
</evidence>
<dbReference type="HOGENOM" id="CLU_194185_0_0_1"/>
<gene>
    <name evidence="1" type="ORF">PISMIDRAFT_113576</name>
</gene>
<dbReference type="EMBL" id="KN833860">
    <property type="protein sequence ID" value="KIK16356.1"/>
    <property type="molecule type" value="Genomic_DNA"/>
</dbReference>
<organism evidence="1 2">
    <name type="scientific">Pisolithus microcarpus 441</name>
    <dbReference type="NCBI Taxonomy" id="765257"/>
    <lineage>
        <taxon>Eukaryota</taxon>
        <taxon>Fungi</taxon>
        <taxon>Dikarya</taxon>
        <taxon>Basidiomycota</taxon>
        <taxon>Agaricomycotina</taxon>
        <taxon>Agaricomycetes</taxon>
        <taxon>Agaricomycetidae</taxon>
        <taxon>Boletales</taxon>
        <taxon>Sclerodermatineae</taxon>
        <taxon>Pisolithaceae</taxon>
        <taxon>Pisolithus</taxon>
    </lineage>
</organism>
<sequence>MRATHHPEFYHANGTFIIQVEQTLYKLNHDVLANESRVFSDLFLLIHFMSESLEGKSDDTPIFLEYVTMQAFDLFVELKFAW</sequence>
<proteinExistence type="predicted"/>
<evidence type="ECO:0000313" key="1">
    <source>
        <dbReference type="EMBL" id="KIK16356.1"/>
    </source>
</evidence>